<name>A0A098GCY4_9GAMM</name>
<dbReference type="KEGG" id="lfa:LFA_pA0224"/>
<dbReference type="RefSeq" id="WP_045097894.1">
    <property type="nucleotide sequence ID" value="NZ_LN614828.1"/>
</dbReference>
<evidence type="ECO:0000313" key="2">
    <source>
        <dbReference type="Proteomes" id="UP000032430"/>
    </source>
</evidence>
<dbReference type="Proteomes" id="UP000032430">
    <property type="component" value="Plasmid II"/>
</dbReference>
<gene>
    <name evidence="1" type="ORF">LFA_pA0224</name>
</gene>
<proteinExistence type="predicted"/>
<keyword evidence="2" id="KW-1185">Reference proteome</keyword>
<dbReference type="OrthoDB" id="5646546at2"/>
<reference evidence="2" key="1">
    <citation type="submission" date="2014-09" db="EMBL/GenBank/DDBJ databases">
        <authorList>
            <person name="Gomez-Valero L."/>
        </authorList>
    </citation>
    <scope>NUCLEOTIDE SEQUENCE [LARGE SCALE GENOMIC DNA]</scope>
    <source>
        <strain evidence="2">ATCC700992</strain>
        <plasmid evidence="2">LLAP10_pA</plasmid>
    </source>
</reference>
<dbReference type="AlphaFoldDB" id="A0A098GCY4"/>
<keyword evidence="1" id="KW-0614">Plasmid</keyword>
<geneLocation type="plasmid" evidence="2">
    <name>LLAP10_pA</name>
</geneLocation>
<dbReference type="EMBL" id="LN614828">
    <property type="protein sequence ID" value="CEG59321.1"/>
    <property type="molecule type" value="Genomic_DNA"/>
</dbReference>
<protein>
    <submittedName>
        <fullName evidence="1">Uncharacterized protein</fullName>
    </submittedName>
</protein>
<sequence>MEVTIDIGADTFHSLNKIAKMNDTELNITAAEMLSFGTRIYLQSLEKKTDDSTQLLLENSVRSVQIITEILYSVYNKDLSKIGAFDAETALAMIERMVPNLLKKVS</sequence>
<evidence type="ECO:0000313" key="1">
    <source>
        <dbReference type="EMBL" id="CEG59321.1"/>
    </source>
</evidence>
<accession>A0A098GCY4</accession>
<dbReference type="HOGENOM" id="CLU_2219834_0_0_6"/>
<organism evidence="1 2">
    <name type="scientific">Legionella fallonii LLAP-10</name>
    <dbReference type="NCBI Taxonomy" id="1212491"/>
    <lineage>
        <taxon>Bacteria</taxon>
        <taxon>Pseudomonadati</taxon>
        <taxon>Pseudomonadota</taxon>
        <taxon>Gammaproteobacteria</taxon>
        <taxon>Legionellales</taxon>
        <taxon>Legionellaceae</taxon>
        <taxon>Legionella</taxon>
    </lineage>
</organism>